<evidence type="ECO:0000256" key="1">
    <source>
        <dbReference type="SAM" id="Phobius"/>
    </source>
</evidence>
<keyword evidence="1" id="KW-0812">Transmembrane</keyword>
<gene>
    <name evidence="2" type="ORF">ABLV49_09245</name>
</gene>
<reference evidence="2" key="1">
    <citation type="submission" date="2024-05" db="EMBL/GenBank/DDBJ databases">
        <authorList>
            <person name="Bunk B."/>
            <person name="Swiderski J."/>
            <person name="Sproer C."/>
            <person name="Thiel V."/>
        </authorList>
    </citation>
    <scope>NUCLEOTIDE SEQUENCE</scope>
    <source>
        <strain evidence="2">DSM 17735</strain>
    </source>
</reference>
<dbReference type="EMBL" id="CP157675">
    <property type="protein sequence ID" value="XBP71959.1"/>
    <property type="molecule type" value="Genomic_DNA"/>
</dbReference>
<keyword evidence="1" id="KW-0472">Membrane</keyword>
<dbReference type="AlphaFoldDB" id="A0AAU7LWD8"/>
<accession>A0AAU7LWD8</accession>
<feature type="transmembrane region" description="Helical" evidence="1">
    <location>
        <begin position="45"/>
        <end position="69"/>
    </location>
</feature>
<evidence type="ECO:0000313" key="2">
    <source>
        <dbReference type="EMBL" id="XBP71959.1"/>
    </source>
</evidence>
<keyword evidence="1" id="KW-1133">Transmembrane helix</keyword>
<evidence type="ECO:0008006" key="3">
    <source>
        <dbReference type="Google" id="ProtNLM"/>
    </source>
</evidence>
<sequence length="105" mass="11123">MTGLQIMHLAAGIVVLLEALNKLERTAPCRAGLAPRRRATEWLKALAWTLLALGAGGAVASPVLLALGVQGGDIPLMRLERPTLAETSVMLGFSVLIVRTRIKEG</sequence>
<protein>
    <recommendedName>
        <fullName evidence="3">Transmembrane protein</fullName>
    </recommendedName>
</protein>
<dbReference type="RefSeq" id="WP_349281295.1">
    <property type="nucleotide sequence ID" value="NZ_CBCSCU010000002.1"/>
</dbReference>
<proteinExistence type="predicted"/>
<organism evidence="2">
    <name type="scientific">Polaromonas hydrogenivorans</name>
    <dbReference type="NCBI Taxonomy" id="335476"/>
    <lineage>
        <taxon>Bacteria</taxon>
        <taxon>Pseudomonadati</taxon>
        <taxon>Pseudomonadota</taxon>
        <taxon>Betaproteobacteria</taxon>
        <taxon>Burkholderiales</taxon>
        <taxon>Comamonadaceae</taxon>
        <taxon>Polaromonas</taxon>
    </lineage>
</organism>
<name>A0AAU7LWD8_9BURK</name>